<feature type="region of interest" description="Disordered" evidence="1">
    <location>
        <begin position="150"/>
        <end position="169"/>
    </location>
</feature>
<evidence type="ECO:0000256" key="1">
    <source>
        <dbReference type="SAM" id="MobiDB-lite"/>
    </source>
</evidence>
<keyword evidence="2" id="KW-1133">Transmembrane helix</keyword>
<dbReference type="RefSeq" id="WP_328777148.1">
    <property type="nucleotide sequence ID" value="NZ_CP108057.1"/>
</dbReference>
<keyword evidence="2" id="KW-0472">Membrane</keyword>
<evidence type="ECO:0000313" key="3">
    <source>
        <dbReference type="EMBL" id="WUO50281.1"/>
    </source>
</evidence>
<feature type="transmembrane region" description="Helical" evidence="2">
    <location>
        <begin position="62"/>
        <end position="81"/>
    </location>
</feature>
<gene>
    <name evidence="3" type="ORF">OHU17_33050</name>
</gene>
<keyword evidence="4" id="KW-1185">Reference proteome</keyword>
<evidence type="ECO:0000256" key="2">
    <source>
        <dbReference type="SAM" id="Phobius"/>
    </source>
</evidence>
<name>A0ABZ1RVC6_9ACTN</name>
<keyword evidence="2" id="KW-0812">Transmembrane</keyword>
<dbReference type="EMBL" id="CP108057">
    <property type="protein sequence ID" value="WUO50281.1"/>
    <property type="molecule type" value="Genomic_DNA"/>
</dbReference>
<feature type="transmembrane region" description="Helical" evidence="2">
    <location>
        <begin position="171"/>
        <end position="195"/>
    </location>
</feature>
<dbReference type="Proteomes" id="UP001432075">
    <property type="component" value="Chromosome"/>
</dbReference>
<feature type="transmembrane region" description="Helical" evidence="2">
    <location>
        <begin position="37"/>
        <end position="56"/>
    </location>
</feature>
<feature type="transmembrane region" description="Helical" evidence="2">
    <location>
        <begin position="6"/>
        <end position="25"/>
    </location>
</feature>
<reference evidence="3" key="1">
    <citation type="submission" date="2022-10" db="EMBL/GenBank/DDBJ databases">
        <title>The complete genomes of actinobacterial strains from the NBC collection.</title>
        <authorList>
            <person name="Joergensen T.S."/>
            <person name="Alvarez Arevalo M."/>
            <person name="Sterndorff E.B."/>
            <person name="Faurdal D."/>
            <person name="Vuksanovic O."/>
            <person name="Mourched A.-S."/>
            <person name="Charusanti P."/>
            <person name="Shaw S."/>
            <person name="Blin K."/>
            <person name="Weber T."/>
        </authorList>
    </citation>
    <scope>NUCLEOTIDE SEQUENCE</scope>
    <source>
        <strain evidence="3">NBC_00283</strain>
    </source>
</reference>
<protein>
    <submittedName>
        <fullName evidence="3">Uncharacterized protein</fullName>
    </submittedName>
</protein>
<proteinExistence type="predicted"/>
<accession>A0ABZ1RVC6</accession>
<sequence>MASSGAGFVAAGAVLLGVPAGMYLAARTVWEGRPSPWAALLLIAVVVLHGVGFWWAAKNAGAGPALAVLVLNLSWMLLVYLRVDMRDDQAMHDRGVTEQAVVTGWIRTSDPFAGVDDEVTAIDVTFPTGAAARLQLGGAHAPRIGESVRTTRDPDARVPPRLGPRPDAPGTIPATITLVFMIASSLLVSTTMASATRDSLS</sequence>
<organism evidence="3 4">
    <name type="scientific">Streptomyces goshikiensis</name>
    <dbReference type="NCBI Taxonomy" id="1942"/>
    <lineage>
        <taxon>Bacteria</taxon>
        <taxon>Bacillati</taxon>
        <taxon>Actinomycetota</taxon>
        <taxon>Actinomycetes</taxon>
        <taxon>Kitasatosporales</taxon>
        <taxon>Streptomycetaceae</taxon>
        <taxon>Streptomyces</taxon>
    </lineage>
</organism>
<evidence type="ECO:0000313" key="4">
    <source>
        <dbReference type="Proteomes" id="UP001432075"/>
    </source>
</evidence>